<dbReference type="STRING" id="1212765.MHLP_02745"/>
<gene>
    <name evidence="1" type="ordered locus">MHLP_02745</name>
</gene>
<protein>
    <submittedName>
        <fullName evidence="1">Uncharacterized protein</fullName>
    </submittedName>
</protein>
<reference evidence="1 2" key="1">
    <citation type="journal article" date="2012" name="J. Bacteriol.">
        <title>Genome Sequence of "Candidatus Mycoplasma haemolamae" Strain Purdue, a Red Blood Cell Pathogen of Alpacas (Vicugna pacos) and Llamas (Lama glama).</title>
        <authorList>
            <person name="Guimaraes A.M."/>
            <person name="Toth B."/>
            <person name="Santos A.P."/>
            <person name="do Nascimento N.C."/>
            <person name="Kritchevsky J.E."/>
            <person name="Messick J.B."/>
        </authorList>
    </citation>
    <scope>NUCLEOTIDE SEQUENCE [LARGE SCALE GENOMIC DNA]</scope>
    <source>
        <strain evidence="1 2">Purdue</strain>
    </source>
</reference>
<sequence length="78" mass="8378">MSFAAAKVLLSIGALGGGGYAAKEFGIIQQVGELTGLMKPYRAEVHRVKYKPSEATCDEADFTGEIKNRCMPGVRNID</sequence>
<dbReference type="Proteomes" id="UP000006502">
    <property type="component" value="Chromosome"/>
</dbReference>
<dbReference type="EMBL" id="CP003731">
    <property type="protein sequence ID" value="AFO52129.1"/>
    <property type="molecule type" value="Genomic_DNA"/>
</dbReference>
<reference evidence="2" key="2">
    <citation type="submission" date="2012-07" db="EMBL/GenBank/DDBJ databases">
        <title>Complete genome sequence of 'Candidatus Mycoplasma haemolamae'.</title>
        <authorList>
            <person name="Guimaraes A.M.S."/>
            <person name="Toth B."/>
            <person name="Santos A.P."/>
            <person name="Nascimento N.C."/>
            <person name="Sojka J.E."/>
            <person name="Messick J.B."/>
        </authorList>
    </citation>
    <scope>NUCLEOTIDE SEQUENCE [LARGE SCALE GENOMIC DNA]</scope>
    <source>
        <strain evidence="2">Purdue</strain>
    </source>
</reference>
<name>I7CJT4_MYCHA</name>
<dbReference type="KEGG" id="mhl:MHLP_02745"/>
<dbReference type="AlphaFoldDB" id="I7CJT4"/>
<keyword evidence="2" id="KW-1185">Reference proteome</keyword>
<dbReference type="HOGENOM" id="CLU_2618207_0_0_14"/>
<proteinExistence type="predicted"/>
<accession>I7CJT4</accession>
<dbReference type="PATRIC" id="fig|1212765.3.peg.619"/>
<evidence type="ECO:0000313" key="2">
    <source>
        <dbReference type="Proteomes" id="UP000006502"/>
    </source>
</evidence>
<evidence type="ECO:0000313" key="1">
    <source>
        <dbReference type="EMBL" id="AFO52129.1"/>
    </source>
</evidence>
<organism evidence="1 2">
    <name type="scientific">Mycoplasma haematolamae (strain Purdue)</name>
    <dbReference type="NCBI Taxonomy" id="1212765"/>
    <lineage>
        <taxon>Bacteria</taxon>
        <taxon>Bacillati</taxon>
        <taxon>Mycoplasmatota</taxon>
        <taxon>Mollicutes</taxon>
        <taxon>Mycoplasmataceae</taxon>
        <taxon>Mycoplasma</taxon>
    </lineage>
</organism>